<dbReference type="AlphaFoldDB" id="A0A2L2TRD4"/>
<sequence length="119" mass="12959">MSSKRGDGTHEGAKTHPDSTLTTDVRQQTAAVLRNIHLVLKVVTSGRGGVSNVIDSTAFITDLEASFTGMNEERNKLSPDPKRTTSHYASSHNSLVFGDIRLAYDFKFDSKADADSQMT</sequence>
<accession>A0A2L2TRD4</accession>
<dbReference type="SUPFAM" id="SSF55298">
    <property type="entry name" value="YjgF-like"/>
    <property type="match status" value="1"/>
</dbReference>
<dbReference type="Gene3D" id="3.30.1330.40">
    <property type="entry name" value="RutC-like"/>
    <property type="match status" value="1"/>
</dbReference>
<dbReference type="InterPro" id="IPR006175">
    <property type="entry name" value="YjgF/YER057c/UK114"/>
</dbReference>
<feature type="compositionally biased region" description="Basic and acidic residues" evidence="1">
    <location>
        <begin position="1"/>
        <end position="17"/>
    </location>
</feature>
<feature type="region of interest" description="Disordered" evidence="1">
    <location>
        <begin position="1"/>
        <end position="23"/>
    </location>
</feature>
<reference evidence="3" key="1">
    <citation type="submission" date="2014-10" db="EMBL/GenBank/DDBJ databases">
        <authorList>
            <person name="King R."/>
        </authorList>
    </citation>
    <scope>NUCLEOTIDE SEQUENCE [LARGE SCALE GENOMIC DNA]</scope>
    <source>
        <strain evidence="3">A3/5</strain>
    </source>
</reference>
<evidence type="ECO:0000256" key="1">
    <source>
        <dbReference type="SAM" id="MobiDB-lite"/>
    </source>
</evidence>
<organism evidence="2 3">
    <name type="scientific">Fusarium venenatum</name>
    <dbReference type="NCBI Taxonomy" id="56646"/>
    <lineage>
        <taxon>Eukaryota</taxon>
        <taxon>Fungi</taxon>
        <taxon>Dikarya</taxon>
        <taxon>Ascomycota</taxon>
        <taxon>Pezizomycotina</taxon>
        <taxon>Sordariomycetes</taxon>
        <taxon>Hypocreomycetidae</taxon>
        <taxon>Hypocreales</taxon>
        <taxon>Nectriaceae</taxon>
        <taxon>Fusarium</taxon>
    </lineage>
</organism>
<dbReference type="InterPro" id="IPR035959">
    <property type="entry name" value="RutC-like_sf"/>
</dbReference>
<name>A0A2L2TRD4_9HYPO</name>
<protein>
    <submittedName>
        <fullName evidence="2">Uncharacterized protein</fullName>
    </submittedName>
</protein>
<dbReference type="STRING" id="56646.A0A2L2TRD4"/>
<dbReference type="Proteomes" id="UP000245910">
    <property type="component" value="Chromosome I"/>
</dbReference>
<keyword evidence="3" id="KW-1185">Reference proteome</keyword>
<evidence type="ECO:0000313" key="2">
    <source>
        <dbReference type="EMBL" id="CEI63490.1"/>
    </source>
</evidence>
<dbReference type="Pfam" id="PF01042">
    <property type="entry name" value="Ribonuc_L-PSP"/>
    <property type="match status" value="1"/>
</dbReference>
<evidence type="ECO:0000313" key="3">
    <source>
        <dbReference type="Proteomes" id="UP000245910"/>
    </source>
</evidence>
<proteinExistence type="predicted"/>
<dbReference type="EMBL" id="LN649229">
    <property type="protein sequence ID" value="CEI63490.1"/>
    <property type="molecule type" value="Genomic_DNA"/>
</dbReference>